<evidence type="ECO:0000256" key="5">
    <source>
        <dbReference type="RuleBase" id="RU003476"/>
    </source>
</evidence>
<name>A0ABN2GPT4_9ACTN</name>
<dbReference type="InterPro" id="IPR000086">
    <property type="entry name" value="NUDIX_hydrolase_dom"/>
</dbReference>
<protein>
    <submittedName>
        <fullName evidence="7">NUDIX hydrolase</fullName>
    </submittedName>
</protein>
<dbReference type="PANTHER" id="PTHR43046:SF12">
    <property type="entry name" value="GDP-MANNOSE MANNOSYL HYDROLASE"/>
    <property type="match status" value="1"/>
</dbReference>
<dbReference type="EMBL" id="BAAAMU010000100">
    <property type="protein sequence ID" value="GAA1674830.1"/>
    <property type="molecule type" value="Genomic_DNA"/>
</dbReference>
<dbReference type="InterPro" id="IPR020084">
    <property type="entry name" value="NUDIX_hydrolase_CS"/>
</dbReference>
<organism evidence="7 8">
    <name type="scientific">Nonomuraea maheshkhaliensis</name>
    <dbReference type="NCBI Taxonomy" id="419590"/>
    <lineage>
        <taxon>Bacteria</taxon>
        <taxon>Bacillati</taxon>
        <taxon>Actinomycetota</taxon>
        <taxon>Actinomycetes</taxon>
        <taxon>Streptosporangiales</taxon>
        <taxon>Streptosporangiaceae</taxon>
        <taxon>Nonomuraea</taxon>
    </lineage>
</organism>
<evidence type="ECO:0000256" key="1">
    <source>
        <dbReference type="ARBA" id="ARBA00001946"/>
    </source>
</evidence>
<dbReference type="Pfam" id="PF00293">
    <property type="entry name" value="NUDIX"/>
    <property type="match status" value="1"/>
</dbReference>
<accession>A0ABN2GPT4</accession>
<comment type="cofactor">
    <cofactor evidence="1">
        <name>Mg(2+)</name>
        <dbReference type="ChEBI" id="CHEBI:18420"/>
    </cofactor>
</comment>
<evidence type="ECO:0000259" key="6">
    <source>
        <dbReference type="PROSITE" id="PS51462"/>
    </source>
</evidence>
<comment type="caution">
    <text evidence="7">The sequence shown here is derived from an EMBL/GenBank/DDBJ whole genome shotgun (WGS) entry which is preliminary data.</text>
</comment>
<dbReference type="PROSITE" id="PS00893">
    <property type="entry name" value="NUDIX_BOX"/>
    <property type="match status" value="1"/>
</dbReference>
<keyword evidence="3 5" id="KW-0378">Hydrolase</keyword>
<dbReference type="PROSITE" id="PS51462">
    <property type="entry name" value="NUDIX"/>
    <property type="match status" value="1"/>
</dbReference>
<keyword evidence="4" id="KW-0460">Magnesium</keyword>
<reference evidence="7 8" key="1">
    <citation type="journal article" date="2019" name="Int. J. Syst. Evol. Microbiol.">
        <title>The Global Catalogue of Microorganisms (GCM) 10K type strain sequencing project: providing services to taxonomists for standard genome sequencing and annotation.</title>
        <authorList>
            <consortium name="The Broad Institute Genomics Platform"/>
            <consortium name="The Broad Institute Genome Sequencing Center for Infectious Disease"/>
            <person name="Wu L."/>
            <person name="Ma J."/>
        </authorList>
    </citation>
    <scope>NUCLEOTIDE SEQUENCE [LARGE SCALE GENOMIC DNA]</scope>
    <source>
        <strain evidence="7 8">JCM 13929</strain>
    </source>
</reference>
<dbReference type="InterPro" id="IPR015797">
    <property type="entry name" value="NUDIX_hydrolase-like_dom_sf"/>
</dbReference>
<proteinExistence type="inferred from homology"/>
<dbReference type="SUPFAM" id="SSF55811">
    <property type="entry name" value="Nudix"/>
    <property type="match status" value="1"/>
</dbReference>
<dbReference type="InterPro" id="IPR020476">
    <property type="entry name" value="Nudix_hydrolase"/>
</dbReference>
<evidence type="ECO:0000256" key="2">
    <source>
        <dbReference type="ARBA" id="ARBA00005582"/>
    </source>
</evidence>
<comment type="similarity">
    <text evidence="2 5">Belongs to the Nudix hydrolase family.</text>
</comment>
<dbReference type="PRINTS" id="PR00502">
    <property type="entry name" value="NUDIXFAMILY"/>
</dbReference>
<feature type="domain" description="Nudix hydrolase" evidence="6">
    <location>
        <begin position="1"/>
        <end position="147"/>
    </location>
</feature>
<gene>
    <name evidence="7" type="ORF">GCM10009733_084820</name>
</gene>
<dbReference type="Proteomes" id="UP001500064">
    <property type="component" value="Unassembled WGS sequence"/>
</dbReference>
<evidence type="ECO:0000256" key="4">
    <source>
        <dbReference type="ARBA" id="ARBA00022842"/>
    </source>
</evidence>
<sequence>MSEVVLRESARVLVIDRADRLLLYRGRLLQVEDPPYAWFTPGGGVDPGESSRQAAARELREELGHVVSPDALGPVVATSEGPWTSGGRRFFARDSFFALRVDGLEVDTSGMDEEERESTDHFRWWTLGELAGADLDGEQVVPAGLGPLVSRIVGGDPPATPVVLPWHLLNDGQT</sequence>
<evidence type="ECO:0000313" key="8">
    <source>
        <dbReference type="Proteomes" id="UP001500064"/>
    </source>
</evidence>
<keyword evidence="8" id="KW-1185">Reference proteome</keyword>
<dbReference type="Gene3D" id="3.90.79.10">
    <property type="entry name" value="Nucleoside Triphosphate Pyrophosphohydrolase"/>
    <property type="match status" value="1"/>
</dbReference>
<dbReference type="CDD" id="cd04685">
    <property type="entry name" value="NUDIX_Hydrolase"/>
    <property type="match status" value="1"/>
</dbReference>
<dbReference type="GO" id="GO:0016787">
    <property type="term" value="F:hydrolase activity"/>
    <property type="evidence" value="ECO:0007669"/>
    <property type="project" value="UniProtKB-KW"/>
</dbReference>
<evidence type="ECO:0000256" key="3">
    <source>
        <dbReference type="ARBA" id="ARBA00022801"/>
    </source>
</evidence>
<evidence type="ECO:0000313" key="7">
    <source>
        <dbReference type="EMBL" id="GAA1674830.1"/>
    </source>
</evidence>
<dbReference type="RefSeq" id="WP_346112529.1">
    <property type="nucleotide sequence ID" value="NZ_BAAAMU010000100.1"/>
</dbReference>
<dbReference type="PANTHER" id="PTHR43046">
    <property type="entry name" value="GDP-MANNOSE MANNOSYL HYDROLASE"/>
    <property type="match status" value="1"/>
</dbReference>